<accession>A0ABW2HJ00</accession>
<evidence type="ECO:0000259" key="1">
    <source>
        <dbReference type="PROSITE" id="PS51819"/>
    </source>
</evidence>
<dbReference type="EMBL" id="JBHTBJ010000001">
    <property type="protein sequence ID" value="MFC7272596.1"/>
    <property type="molecule type" value="Genomic_DNA"/>
</dbReference>
<dbReference type="Proteomes" id="UP001596548">
    <property type="component" value="Unassembled WGS sequence"/>
</dbReference>
<name>A0ABW2HJ00_9ACTN</name>
<dbReference type="RefSeq" id="WP_378963976.1">
    <property type="nucleotide sequence ID" value="NZ_JBHTBJ010000001.1"/>
</dbReference>
<dbReference type="PANTHER" id="PTHR35908:SF1">
    <property type="entry name" value="CONSERVED PROTEIN"/>
    <property type="match status" value="1"/>
</dbReference>
<evidence type="ECO:0000313" key="3">
    <source>
        <dbReference type="Proteomes" id="UP001596548"/>
    </source>
</evidence>
<dbReference type="PANTHER" id="PTHR35908">
    <property type="entry name" value="HYPOTHETICAL FUSION PROTEIN"/>
    <property type="match status" value="1"/>
</dbReference>
<dbReference type="Pfam" id="PF18029">
    <property type="entry name" value="Glyoxalase_6"/>
    <property type="match status" value="1"/>
</dbReference>
<dbReference type="InterPro" id="IPR041581">
    <property type="entry name" value="Glyoxalase_6"/>
</dbReference>
<keyword evidence="3" id="KW-1185">Reference proteome</keyword>
<protein>
    <submittedName>
        <fullName evidence="2">VOC family protein</fullName>
    </submittedName>
</protein>
<dbReference type="InterPro" id="IPR029068">
    <property type="entry name" value="Glyas_Bleomycin-R_OHBP_Dase"/>
</dbReference>
<dbReference type="Gene3D" id="3.10.180.10">
    <property type="entry name" value="2,3-Dihydroxybiphenyl 1,2-Dioxygenase, domain 1"/>
    <property type="match status" value="1"/>
</dbReference>
<sequence>MPIGRLHHVILDCPEPLALASFYSELLGTPITYSDDDFAVVAANDHTSGLAFQRSRDQRPPTWPDPAIPQQIHLDVMVDDQAVAHERVLALGATPLPGGNHVYADPAGHPFCLIPRPGWAPPVGQ</sequence>
<gene>
    <name evidence="2" type="ORF">ACFQS1_01265</name>
</gene>
<dbReference type="CDD" id="cd06587">
    <property type="entry name" value="VOC"/>
    <property type="match status" value="1"/>
</dbReference>
<dbReference type="SUPFAM" id="SSF54593">
    <property type="entry name" value="Glyoxalase/Bleomycin resistance protein/Dihydroxybiphenyl dioxygenase"/>
    <property type="match status" value="1"/>
</dbReference>
<dbReference type="InterPro" id="IPR037523">
    <property type="entry name" value="VOC_core"/>
</dbReference>
<evidence type="ECO:0000313" key="2">
    <source>
        <dbReference type="EMBL" id="MFC7272596.1"/>
    </source>
</evidence>
<organism evidence="2 3">
    <name type="scientific">Paractinoplanes rhizophilus</name>
    <dbReference type="NCBI Taxonomy" id="1416877"/>
    <lineage>
        <taxon>Bacteria</taxon>
        <taxon>Bacillati</taxon>
        <taxon>Actinomycetota</taxon>
        <taxon>Actinomycetes</taxon>
        <taxon>Micromonosporales</taxon>
        <taxon>Micromonosporaceae</taxon>
        <taxon>Paractinoplanes</taxon>
    </lineage>
</organism>
<proteinExistence type="predicted"/>
<dbReference type="PROSITE" id="PS51819">
    <property type="entry name" value="VOC"/>
    <property type="match status" value="1"/>
</dbReference>
<comment type="caution">
    <text evidence="2">The sequence shown here is derived from an EMBL/GenBank/DDBJ whole genome shotgun (WGS) entry which is preliminary data.</text>
</comment>
<reference evidence="3" key="1">
    <citation type="journal article" date="2019" name="Int. J. Syst. Evol. Microbiol.">
        <title>The Global Catalogue of Microorganisms (GCM) 10K type strain sequencing project: providing services to taxonomists for standard genome sequencing and annotation.</title>
        <authorList>
            <consortium name="The Broad Institute Genomics Platform"/>
            <consortium name="The Broad Institute Genome Sequencing Center for Infectious Disease"/>
            <person name="Wu L."/>
            <person name="Ma J."/>
        </authorList>
    </citation>
    <scope>NUCLEOTIDE SEQUENCE [LARGE SCALE GENOMIC DNA]</scope>
    <source>
        <strain evidence="3">XZYJT-10</strain>
    </source>
</reference>
<feature type="domain" description="VOC" evidence="1">
    <location>
        <begin position="5"/>
        <end position="125"/>
    </location>
</feature>